<dbReference type="STRING" id="67767.A0A0J7P0L0"/>
<comment type="similarity">
    <text evidence="1">Belongs to the TRIAP1/MDM35 family.</text>
</comment>
<reference evidence="4 5" key="1">
    <citation type="submission" date="2015-04" db="EMBL/GenBank/DDBJ databases">
        <title>Lasius niger genome sequencing.</title>
        <authorList>
            <person name="Konorov E.A."/>
            <person name="Nikitin M.A."/>
            <person name="Kirill M.V."/>
            <person name="Chang P."/>
        </authorList>
    </citation>
    <scope>NUCLEOTIDE SEQUENCE [LARGE SCALE GENOMIC DNA]</scope>
    <source>
        <tissue evidence="4">Whole</tissue>
    </source>
</reference>
<evidence type="ECO:0000313" key="5">
    <source>
        <dbReference type="Proteomes" id="UP000036403"/>
    </source>
</evidence>
<comment type="catalytic activity">
    <reaction evidence="3">
        <text>a 1,2-diacyl-sn-glycero-3-phosphate(in) = a 1,2-diacyl-sn-glycero-3-phosphate(out)</text>
        <dbReference type="Rhea" id="RHEA:36435"/>
        <dbReference type="ChEBI" id="CHEBI:58608"/>
    </reaction>
</comment>
<evidence type="ECO:0000313" key="4">
    <source>
        <dbReference type="EMBL" id="KMQ98165.1"/>
    </source>
</evidence>
<gene>
    <name evidence="4" type="ORF">RF55_1476</name>
</gene>
<dbReference type="PANTHER" id="PTHR46403:SF1">
    <property type="entry name" value="TP53-REGULATED INHIBITOR OF APOPTOSIS 1"/>
    <property type="match status" value="1"/>
</dbReference>
<comment type="caution">
    <text evidence="4">The sequence shown here is derived from an EMBL/GenBank/DDBJ whole genome shotgun (WGS) entry which is preliminary data.</text>
</comment>
<evidence type="ECO:0000256" key="3">
    <source>
        <dbReference type="ARBA" id="ARBA00023706"/>
    </source>
</evidence>
<dbReference type="GO" id="GO:0005758">
    <property type="term" value="C:mitochondrial intermembrane space"/>
    <property type="evidence" value="ECO:0007669"/>
    <property type="project" value="TreeGrafter"/>
</dbReference>
<evidence type="ECO:0000256" key="1">
    <source>
        <dbReference type="ARBA" id="ARBA00006196"/>
    </source>
</evidence>
<dbReference type="GO" id="GO:1990050">
    <property type="term" value="F:phosphatidic acid transfer activity"/>
    <property type="evidence" value="ECO:0007669"/>
    <property type="project" value="TreeGrafter"/>
</dbReference>
<protein>
    <submittedName>
        <fullName evidence="4">Tp53-regulated inhibitor of apoptosis 1</fullName>
    </submittedName>
</protein>
<dbReference type="EMBL" id="LBMM01000514">
    <property type="protein sequence ID" value="KMQ98165.1"/>
    <property type="molecule type" value="Genomic_DNA"/>
</dbReference>
<dbReference type="PANTHER" id="PTHR46403">
    <property type="entry name" value="TP53-REGULATED INHIBITOR OF APOPTOSIS 1"/>
    <property type="match status" value="1"/>
</dbReference>
<dbReference type="Pfam" id="PF05254">
    <property type="entry name" value="UPF0203"/>
    <property type="match status" value="1"/>
</dbReference>
<evidence type="ECO:0000256" key="2">
    <source>
        <dbReference type="ARBA" id="ARBA00023157"/>
    </source>
</evidence>
<dbReference type="AlphaFoldDB" id="A0A0J7P0L0"/>
<dbReference type="PaxDb" id="67767-A0A0J7P0L0"/>
<dbReference type="GO" id="GO:0005829">
    <property type="term" value="C:cytosol"/>
    <property type="evidence" value="ECO:0007669"/>
    <property type="project" value="TreeGrafter"/>
</dbReference>
<dbReference type="OrthoDB" id="19091at2759"/>
<sequence>MNSIGETCNELKEQYDSCFHMWFSEKFLKGDTSDSTCSHLFKMYQQCVKKAMKEQHIEFKEMETNYLETEKEKKPHS</sequence>
<proteinExistence type="inferred from homology"/>
<accession>A0A0J7P0L0</accession>
<dbReference type="GO" id="GO:0045332">
    <property type="term" value="P:phospholipid translocation"/>
    <property type="evidence" value="ECO:0007669"/>
    <property type="project" value="TreeGrafter"/>
</dbReference>
<keyword evidence="5" id="KW-1185">Reference proteome</keyword>
<dbReference type="InterPro" id="IPR007918">
    <property type="entry name" value="MDM35_apoptosis"/>
</dbReference>
<keyword evidence="2" id="KW-1015">Disulfide bond</keyword>
<dbReference type="PROSITE" id="PS51808">
    <property type="entry name" value="CHCH"/>
    <property type="match status" value="1"/>
</dbReference>
<dbReference type="Proteomes" id="UP000036403">
    <property type="component" value="Unassembled WGS sequence"/>
</dbReference>
<dbReference type="GO" id="GO:0005634">
    <property type="term" value="C:nucleus"/>
    <property type="evidence" value="ECO:0007669"/>
    <property type="project" value="TreeGrafter"/>
</dbReference>
<organism evidence="4 5">
    <name type="scientific">Lasius niger</name>
    <name type="common">Black garden ant</name>
    <dbReference type="NCBI Taxonomy" id="67767"/>
    <lineage>
        <taxon>Eukaryota</taxon>
        <taxon>Metazoa</taxon>
        <taxon>Ecdysozoa</taxon>
        <taxon>Arthropoda</taxon>
        <taxon>Hexapoda</taxon>
        <taxon>Insecta</taxon>
        <taxon>Pterygota</taxon>
        <taxon>Neoptera</taxon>
        <taxon>Endopterygota</taxon>
        <taxon>Hymenoptera</taxon>
        <taxon>Apocrita</taxon>
        <taxon>Aculeata</taxon>
        <taxon>Formicoidea</taxon>
        <taxon>Formicidae</taxon>
        <taxon>Formicinae</taxon>
        <taxon>Lasius</taxon>
        <taxon>Lasius</taxon>
    </lineage>
</organism>
<name>A0A0J7P0L0_LASNI</name>